<evidence type="ECO:0000256" key="6">
    <source>
        <dbReference type="ARBA" id="ARBA00022822"/>
    </source>
</evidence>
<dbReference type="InterPro" id="IPR001240">
    <property type="entry name" value="PRAI_dom"/>
</dbReference>
<evidence type="ECO:0000256" key="7">
    <source>
        <dbReference type="ARBA" id="ARBA00023141"/>
    </source>
</evidence>
<dbReference type="PANTHER" id="PTHR42894">
    <property type="entry name" value="N-(5'-PHOSPHORIBOSYL)ANTHRANILATE ISOMERASE"/>
    <property type="match status" value="1"/>
</dbReference>
<keyword evidence="6 9" id="KW-0822">Tryptophan biosynthesis</keyword>
<dbReference type="CDD" id="cd00405">
    <property type="entry name" value="PRAI"/>
    <property type="match status" value="1"/>
</dbReference>
<dbReference type="PANTHER" id="PTHR42894:SF1">
    <property type="entry name" value="N-(5'-PHOSPHORIBOSYL)ANTHRANILATE ISOMERASE"/>
    <property type="match status" value="1"/>
</dbReference>
<evidence type="ECO:0000256" key="8">
    <source>
        <dbReference type="ARBA" id="ARBA00023235"/>
    </source>
</evidence>
<evidence type="ECO:0000256" key="1">
    <source>
        <dbReference type="ARBA" id="ARBA00001164"/>
    </source>
</evidence>
<keyword evidence="12" id="KW-1185">Reference proteome</keyword>
<accession>A0A926NHQ0</accession>
<dbReference type="AlphaFoldDB" id="A0A926NHQ0"/>
<keyword evidence="8 9" id="KW-0413">Isomerase</keyword>
<dbReference type="EC" id="5.3.1.24" evidence="3 9"/>
<sequence>MKIKVCGLRDINNIKAVELLQPDFMGFILYDKSPRFIGEPDEFYLDEISSNIVKTGVFVNEHEDAISKYIYKYKLDAIQLHGNESPKFCDLFKHEVQVIKAFGVDEDFDFSQLSPYGENVDYFLFDTKTTAHGGSGKKFNWQILEKYNYDTPFFLSGGLSLDNIEEVKKIDHPMFYGVDLNSRFEISPGLKNIMKLEQAFKAIKNN</sequence>
<feature type="domain" description="N-(5'phosphoribosyl) anthranilate isomerase (PRAI)" evidence="10">
    <location>
        <begin position="4"/>
        <end position="201"/>
    </location>
</feature>
<comment type="similarity">
    <text evidence="9">Belongs to the TrpF family.</text>
</comment>
<dbReference type="RefSeq" id="WP_191160960.1">
    <property type="nucleotide sequence ID" value="NZ_JACWMX010000001.1"/>
</dbReference>
<dbReference type="GO" id="GO:0004640">
    <property type="term" value="F:phosphoribosylanthranilate isomerase activity"/>
    <property type="evidence" value="ECO:0007669"/>
    <property type="project" value="UniProtKB-UniRule"/>
</dbReference>
<evidence type="ECO:0000256" key="5">
    <source>
        <dbReference type="ARBA" id="ARBA00022605"/>
    </source>
</evidence>
<dbReference type="InterPro" id="IPR011060">
    <property type="entry name" value="RibuloseP-bd_barrel"/>
</dbReference>
<evidence type="ECO:0000256" key="4">
    <source>
        <dbReference type="ARBA" id="ARBA00022272"/>
    </source>
</evidence>
<dbReference type="GO" id="GO:0000162">
    <property type="term" value="P:L-tryptophan biosynthetic process"/>
    <property type="evidence" value="ECO:0007669"/>
    <property type="project" value="UniProtKB-UniRule"/>
</dbReference>
<protein>
    <recommendedName>
        <fullName evidence="4 9">N-(5'-phosphoribosyl)anthranilate isomerase</fullName>
        <shortName evidence="9">PRAI</shortName>
        <ecNumber evidence="3 9">5.3.1.24</ecNumber>
    </recommendedName>
</protein>
<dbReference type="Gene3D" id="3.20.20.70">
    <property type="entry name" value="Aldolase class I"/>
    <property type="match status" value="1"/>
</dbReference>
<evidence type="ECO:0000256" key="3">
    <source>
        <dbReference type="ARBA" id="ARBA00012572"/>
    </source>
</evidence>
<comment type="pathway">
    <text evidence="2 9">Amino-acid biosynthesis; L-tryptophan biosynthesis; L-tryptophan from chorismate: step 3/5.</text>
</comment>
<reference evidence="11" key="1">
    <citation type="submission" date="2020-09" db="EMBL/GenBank/DDBJ databases">
        <title>Novel species of Mucilaginibacter isolated from a glacier on the Tibetan Plateau.</title>
        <authorList>
            <person name="Liu Q."/>
            <person name="Xin Y.-H."/>
        </authorList>
    </citation>
    <scope>NUCLEOTIDE SEQUENCE</scope>
    <source>
        <strain evidence="11">ZB1P21</strain>
    </source>
</reference>
<proteinExistence type="inferred from homology"/>
<dbReference type="HAMAP" id="MF_00135">
    <property type="entry name" value="PRAI"/>
    <property type="match status" value="1"/>
</dbReference>
<evidence type="ECO:0000256" key="9">
    <source>
        <dbReference type="HAMAP-Rule" id="MF_00135"/>
    </source>
</evidence>
<organism evidence="11 12">
    <name type="scientific">Mucilaginibacter glaciei</name>
    <dbReference type="NCBI Taxonomy" id="2772109"/>
    <lineage>
        <taxon>Bacteria</taxon>
        <taxon>Pseudomonadati</taxon>
        <taxon>Bacteroidota</taxon>
        <taxon>Sphingobacteriia</taxon>
        <taxon>Sphingobacteriales</taxon>
        <taxon>Sphingobacteriaceae</taxon>
        <taxon>Mucilaginibacter</taxon>
    </lineage>
</organism>
<gene>
    <name evidence="9" type="primary">trpF</name>
    <name evidence="11" type="ORF">IDJ76_04055</name>
</gene>
<dbReference type="SUPFAM" id="SSF51366">
    <property type="entry name" value="Ribulose-phoshate binding barrel"/>
    <property type="match status" value="1"/>
</dbReference>
<evidence type="ECO:0000313" key="12">
    <source>
        <dbReference type="Proteomes" id="UP000619078"/>
    </source>
</evidence>
<keyword evidence="5 9" id="KW-0028">Amino-acid biosynthesis</keyword>
<evidence type="ECO:0000313" key="11">
    <source>
        <dbReference type="EMBL" id="MBD1392264.1"/>
    </source>
</evidence>
<keyword evidence="7 9" id="KW-0057">Aromatic amino acid biosynthesis</keyword>
<dbReference type="InterPro" id="IPR013785">
    <property type="entry name" value="Aldolase_TIM"/>
</dbReference>
<evidence type="ECO:0000256" key="2">
    <source>
        <dbReference type="ARBA" id="ARBA00004664"/>
    </source>
</evidence>
<dbReference type="Proteomes" id="UP000619078">
    <property type="component" value="Unassembled WGS sequence"/>
</dbReference>
<dbReference type="InterPro" id="IPR044643">
    <property type="entry name" value="TrpF_fam"/>
</dbReference>
<evidence type="ECO:0000259" key="10">
    <source>
        <dbReference type="Pfam" id="PF00697"/>
    </source>
</evidence>
<comment type="caution">
    <text evidence="11">The sequence shown here is derived from an EMBL/GenBank/DDBJ whole genome shotgun (WGS) entry which is preliminary data.</text>
</comment>
<dbReference type="EMBL" id="JACWMX010000001">
    <property type="protein sequence ID" value="MBD1392264.1"/>
    <property type="molecule type" value="Genomic_DNA"/>
</dbReference>
<comment type="catalytic activity">
    <reaction evidence="1 9">
        <text>N-(5-phospho-beta-D-ribosyl)anthranilate = 1-(2-carboxyphenylamino)-1-deoxy-D-ribulose 5-phosphate</text>
        <dbReference type="Rhea" id="RHEA:21540"/>
        <dbReference type="ChEBI" id="CHEBI:18277"/>
        <dbReference type="ChEBI" id="CHEBI:58613"/>
        <dbReference type="EC" id="5.3.1.24"/>
    </reaction>
</comment>
<dbReference type="Pfam" id="PF00697">
    <property type="entry name" value="PRAI"/>
    <property type="match status" value="1"/>
</dbReference>
<name>A0A926NHQ0_9SPHI</name>